<dbReference type="SUPFAM" id="SSF50249">
    <property type="entry name" value="Nucleic acid-binding proteins"/>
    <property type="match status" value="2"/>
</dbReference>
<dbReference type="InterPro" id="IPR011129">
    <property type="entry name" value="CSD"/>
</dbReference>
<keyword evidence="1" id="KW-0597">Phosphoprotein</keyword>
<dbReference type="SMART" id="SM00357">
    <property type="entry name" value="CSP"/>
    <property type="match status" value="2"/>
</dbReference>
<dbReference type="InterPro" id="IPR035979">
    <property type="entry name" value="RBD_domain_sf"/>
</dbReference>
<dbReference type="InterPro" id="IPR052069">
    <property type="entry name" value="Ca-reg_mRNA-binding_domain"/>
</dbReference>
<evidence type="ECO:0000256" key="4">
    <source>
        <dbReference type="SAM" id="MobiDB-lite"/>
    </source>
</evidence>
<protein>
    <recommendedName>
        <fullName evidence="5">CSD domain-containing protein</fullName>
    </recommendedName>
</protein>
<dbReference type="PRINTS" id="PR00961">
    <property type="entry name" value="HUDSXLRNA"/>
</dbReference>
<organism evidence="6">
    <name type="scientific">Noctiluca scintillans</name>
    <name type="common">Sea sparkle</name>
    <name type="synonym">Red tide dinoflagellate</name>
    <dbReference type="NCBI Taxonomy" id="2966"/>
    <lineage>
        <taxon>Eukaryota</taxon>
        <taxon>Sar</taxon>
        <taxon>Alveolata</taxon>
        <taxon>Dinophyceae</taxon>
        <taxon>Noctilucales</taxon>
        <taxon>Noctilucaceae</taxon>
        <taxon>Noctiluca</taxon>
    </lineage>
</organism>
<feature type="compositionally biased region" description="Gly residues" evidence="4">
    <location>
        <begin position="419"/>
        <end position="431"/>
    </location>
</feature>
<evidence type="ECO:0000259" key="5">
    <source>
        <dbReference type="PROSITE" id="PS51857"/>
    </source>
</evidence>
<dbReference type="GO" id="GO:0043488">
    <property type="term" value="P:regulation of mRNA stability"/>
    <property type="evidence" value="ECO:0007669"/>
    <property type="project" value="TreeGrafter"/>
</dbReference>
<feature type="region of interest" description="Disordered" evidence="4">
    <location>
        <begin position="388"/>
        <end position="542"/>
    </location>
</feature>
<evidence type="ECO:0000256" key="2">
    <source>
        <dbReference type="ARBA" id="ARBA00022737"/>
    </source>
</evidence>
<sequence length="542" mass="55414">MGMGMGMGGMYQSGMGHGGMSQGYQLEHGEHPTLSQAALQQAAIGLGGSAMFASAGPPLVGGWSAPGAPTEGSLPTDSVLTGKVKVWLEEKGFGFLAPDIGGPDVFVHARSLTDCQMLVQGASVKFMAQQEPNTGKYRARSCSMGTGETVAVAAPPVAAPPPVGGLATDRTLAGKVKVWLGEKGFGFITPDGGGPDVFVHVRALTDGQALLQGSTVMFEAQQEPSTGKYRARSCMGAVPDGTGGPQGMPQMQQGGPGFSGCGGCGGCGAHGVGSQSVSETICIAGLPADATEEAVLRVFGQYGVVTQCRPLTDVAGPGRAFMLRMGSIEQSKWLVENLHENIPLGLASPILVRYAENRTQPADPMQMHCGGYGRAQNDSFNSRFMPYGSPGPAAFQPGFGSSMASHQTGLPQSSSHRGGNPGMDGMHGMGGHHAQTGQGMQNMTNQQQDMASAHSQHGFGLQHNPGLEDFRGPNPNNMQGFQQCSQSPRLTGQGTPGGSFTGTPGQSVPGTDAAAHAGQPPLPAESSAPVPPAEAGPPVPPS</sequence>
<name>A0A7S1EZP9_NOCSC</name>
<feature type="compositionally biased region" description="Pro residues" evidence="4">
    <location>
        <begin position="529"/>
        <end position="542"/>
    </location>
</feature>
<dbReference type="InterPro" id="IPR002059">
    <property type="entry name" value="CSP_DNA-bd"/>
</dbReference>
<dbReference type="PROSITE" id="PS51857">
    <property type="entry name" value="CSD_2"/>
    <property type="match status" value="2"/>
</dbReference>
<dbReference type="InterPro" id="IPR019844">
    <property type="entry name" value="CSD_CS"/>
</dbReference>
<dbReference type="GO" id="GO:1990904">
    <property type="term" value="C:ribonucleoprotein complex"/>
    <property type="evidence" value="ECO:0007669"/>
    <property type="project" value="InterPro"/>
</dbReference>
<dbReference type="PANTHER" id="PTHR12962">
    <property type="entry name" value="CALCIUM-REGULATED HEAT STABLE PROTEIN CRHSP-24-RELATED"/>
    <property type="match status" value="1"/>
</dbReference>
<proteinExistence type="predicted"/>
<dbReference type="Gene3D" id="3.30.70.330">
    <property type="match status" value="1"/>
</dbReference>
<feature type="compositionally biased region" description="Polar residues" evidence="4">
    <location>
        <begin position="474"/>
        <end position="490"/>
    </location>
</feature>
<dbReference type="EMBL" id="HBFQ01011720">
    <property type="protein sequence ID" value="CAD8833900.1"/>
    <property type="molecule type" value="Transcribed_RNA"/>
</dbReference>
<dbReference type="PANTHER" id="PTHR12962:SF1">
    <property type="entry name" value="COLD SHOCK DOMAIN-CONTAINING PROTEIN CG9705"/>
    <property type="match status" value="1"/>
</dbReference>
<gene>
    <name evidence="6" type="ORF">NSCI0253_LOCUS8248</name>
</gene>
<dbReference type="Pfam" id="PF00313">
    <property type="entry name" value="CSD"/>
    <property type="match status" value="2"/>
</dbReference>
<keyword evidence="2" id="KW-0677">Repeat</keyword>
<feature type="compositionally biased region" description="Polar residues" evidence="4">
    <location>
        <begin position="402"/>
        <end position="417"/>
    </location>
</feature>
<keyword evidence="3" id="KW-0694">RNA-binding</keyword>
<reference evidence="6" key="1">
    <citation type="submission" date="2021-01" db="EMBL/GenBank/DDBJ databases">
        <authorList>
            <person name="Corre E."/>
            <person name="Pelletier E."/>
            <person name="Niang G."/>
            <person name="Scheremetjew M."/>
            <person name="Finn R."/>
            <person name="Kale V."/>
            <person name="Holt S."/>
            <person name="Cochrane G."/>
            <person name="Meng A."/>
            <person name="Brown T."/>
            <person name="Cohen L."/>
        </authorList>
    </citation>
    <scope>NUCLEOTIDE SEQUENCE</scope>
</reference>
<dbReference type="CDD" id="cd04458">
    <property type="entry name" value="CSP_CDS"/>
    <property type="match status" value="2"/>
</dbReference>
<evidence type="ECO:0000256" key="1">
    <source>
        <dbReference type="ARBA" id="ARBA00022553"/>
    </source>
</evidence>
<feature type="domain" description="CSD" evidence="5">
    <location>
        <begin position="171"/>
        <end position="236"/>
    </location>
</feature>
<dbReference type="GO" id="GO:0003730">
    <property type="term" value="F:mRNA 3'-UTR binding"/>
    <property type="evidence" value="ECO:0007669"/>
    <property type="project" value="TreeGrafter"/>
</dbReference>
<dbReference type="PROSITE" id="PS00352">
    <property type="entry name" value="CSD_1"/>
    <property type="match status" value="1"/>
</dbReference>
<evidence type="ECO:0000256" key="3">
    <source>
        <dbReference type="ARBA" id="ARBA00022884"/>
    </source>
</evidence>
<dbReference type="GO" id="GO:0005737">
    <property type="term" value="C:cytoplasm"/>
    <property type="evidence" value="ECO:0007669"/>
    <property type="project" value="TreeGrafter"/>
</dbReference>
<feature type="compositionally biased region" description="Low complexity" evidence="4">
    <location>
        <begin position="432"/>
        <end position="448"/>
    </location>
</feature>
<feature type="domain" description="CSD" evidence="5">
    <location>
        <begin position="79"/>
        <end position="144"/>
    </location>
</feature>
<dbReference type="Gene3D" id="2.40.50.140">
    <property type="entry name" value="Nucleic acid-binding proteins"/>
    <property type="match status" value="2"/>
</dbReference>
<dbReference type="InterPro" id="IPR002343">
    <property type="entry name" value="Hud_Sxl_RNA"/>
</dbReference>
<dbReference type="SUPFAM" id="SSF54928">
    <property type="entry name" value="RNA-binding domain, RBD"/>
    <property type="match status" value="1"/>
</dbReference>
<evidence type="ECO:0000313" key="6">
    <source>
        <dbReference type="EMBL" id="CAD8833900.1"/>
    </source>
</evidence>
<accession>A0A7S1EZP9</accession>
<dbReference type="InterPro" id="IPR012677">
    <property type="entry name" value="Nucleotide-bd_a/b_plait_sf"/>
</dbReference>
<dbReference type="InterPro" id="IPR012340">
    <property type="entry name" value="NA-bd_OB-fold"/>
</dbReference>
<dbReference type="AlphaFoldDB" id="A0A7S1EZP9"/>